<dbReference type="InterPro" id="IPR002300">
    <property type="entry name" value="aa-tRNA-synth_Ia"/>
</dbReference>
<evidence type="ECO:0000313" key="19">
    <source>
        <dbReference type="Proteomes" id="UP000054166"/>
    </source>
</evidence>
<dbReference type="Pfam" id="PF00133">
    <property type="entry name" value="tRNA-synt_1"/>
    <property type="match status" value="1"/>
</dbReference>
<keyword evidence="6" id="KW-0436">Ligase</keyword>
<dbReference type="Gene3D" id="3.90.740.10">
    <property type="entry name" value="Valyl/Leucyl/Isoleucyl-tRNA synthetase, editing domain"/>
    <property type="match status" value="1"/>
</dbReference>
<evidence type="ECO:0000256" key="5">
    <source>
        <dbReference type="ARBA" id="ARBA00022490"/>
    </source>
</evidence>
<dbReference type="FunFam" id="1.10.730.10:FF:000009">
    <property type="entry name" value="Valine--tRNA ligase, mitochondrial"/>
    <property type="match status" value="1"/>
</dbReference>
<evidence type="ECO:0000256" key="11">
    <source>
        <dbReference type="ARBA" id="ARBA00029936"/>
    </source>
</evidence>
<dbReference type="STRING" id="765440.A0A0C3G823"/>
<comment type="subcellular location">
    <subcellularLocation>
        <location evidence="2">Cytoplasm</location>
    </subcellularLocation>
    <subcellularLocation>
        <location evidence="1">Mitochondrion</location>
    </subcellularLocation>
</comment>
<evidence type="ECO:0000256" key="9">
    <source>
        <dbReference type="ARBA" id="ARBA00022917"/>
    </source>
</evidence>
<name>A0A0C3G823_PILCF</name>
<evidence type="ECO:0000256" key="3">
    <source>
        <dbReference type="ARBA" id="ARBA00005594"/>
    </source>
</evidence>
<comment type="catalytic activity">
    <reaction evidence="13">
        <text>tRNA(Val) + L-valine + ATP = L-valyl-tRNA(Val) + AMP + diphosphate</text>
        <dbReference type="Rhea" id="RHEA:10704"/>
        <dbReference type="Rhea" id="RHEA-COMP:9672"/>
        <dbReference type="Rhea" id="RHEA-COMP:9708"/>
        <dbReference type="ChEBI" id="CHEBI:30616"/>
        <dbReference type="ChEBI" id="CHEBI:33019"/>
        <dbReference type="ChEBI" id="CHEBI:57762"/>
        <dbReference type="ChEBI" id="CHEBI:78442"/>
        <dbReference type="ChEBI" id="CHEBI:78537"/>
        <dbReference type="ChEBI" id="CHEBI:456215"/>
        <dbReference type="EC" id="6.1.1.9"/>
    </reaction>
</comment>
<evidence type="ECO:0000313" key="18">
    <source>
        <dbReference type="EMBL" id="KIM87914.1"/>
    </source>
</evidence>
<keyword evidence="8" id="KW-0067">ATP-binding</keyword>
<dbReference type="AlphaFoldDB" id="A0A0C3G823"/>
<evidence type="ECO:0000259" key="17">
    <source>
        <dbReference type="Pfam" id="PF08264"/>
    </source>
</evidence>
<dbReference type="FunFam" id="3.40.50.620:FF:000020">
    <property type="entry name" value="Valine--tRNA ligase, mitochondrial"/>
    <property type="match status" value="1"/>
</dbReference>
<sequence>MTPSFNLVVRNIFRRCILPRPLSTVNQAHHPREPLDTSSIAKAASKLAPDTSTVSISVRRSKKEKAPKQDEVFVNTTPEGQKKDLSAPMASSYNPTAVEAAWYSWWEKSGFFKPEFTLDGQIKPEGLFVLPAPPPNVTGILHNGHALTISIQDAIVRWQRMLGKTVLFNPGYDHAGISTQAVVEKRIDKATGLTRHHLGREKFLEHVWAWKEKCQSDISGQLRRLGASYDWDRVAFTMDERLSKAVVETFCQLHEEGLLYRANRLVNWCVALNTTLSSIETASKVIKGRTFINVPGYDRQEKFEFGVLTSFAYPIENSDETIVVSTTRPETMLGDTAVAVHPKDKRYTHLHGKFIDHPFVNRRIPIITDAILVDMKFGTGAVKVTPAHDLNDFKCGERNNLDFLNILNDDGTFNENTGPFEGMKRYHARDSVIAALKEKGLYIGAAENSMTIQICSKSGDIIEPLLKPQWWVDCKPLAAAALVHAKSGNLKIKPQASEHEWYRWLDPENIQDWCISRQLWWGHRCPAYFVQIEGKDQTDVNSEYWVVARSLAEAEQQARKRFPSETFTLQQDEDVLDTWFSSGLWPFSIMGWPDKSPDFEKFYPSSLLVTGSDILFFWVARMVMMGLKLTGVLPFPEVFCHAIMSKSLGNVINPLDVIDGTTLDALHAKLLDGNLDESEVQRAKEGQKLDFPSGIPQCGTDALRFSLCAYLAGATVLSKITGRDINLDISRVEGYHRFCNKLWNASRFAMMKLGDGFVPAESSGVLGRESLVELWILDKLNQAVIQVNQDLESRSFTSATTALYNFWLYELCDVYIEAMKPLSGDNVNPEVRRSAQNTLYTCLDLGFRILHPFMPYVTEELWQRLPRRAHDQTPSIVKARFPVNNSTLENVRARAQFGLVLACTEKARSLAGRYKLQNNLQIFVTSSSEDTTSLLREQSVTMAALIKGAKTVTVDKDLSRVLSGCASEAVGADIVVHLLVKVLMIITHLDLSLFSGDQGLANIDVEMAKAEKKMVLVRKNIESMSKNMAAAAYEFKVGEHVRRANSEKVKLLLVLFSTSCSCIRHPWSS</sequence>
<evidence type="ECO:0000256" key="2">
    <source>
        <dbReference type="ARBA" id="ARBA00004496"/>
    </source>
</evidence>
<accession>A0A0C3G823</accession>
<evidence type="ECO:0000256" key="14">
    <source>
        <dbReference type="SAM" id="Coils"/>
    </source>
</evidence>
<dbReference type="PANTHER" id="PTHR11946">
    <property type="entry name" value="VALYL-TRNA SYNTHETASES"/>
    <property type="match status" value="1"/>
</dbReference>
<keyword evidence="19" id="KW-1185">Reference proteome</keyword>
<protein>
    <recommendedName>
        <fullName evidence="12">Valine--tRNA ligase, mitochondrial</fullName>
        <ecNumber evidence="4">6.1.1.9</ecNumber>
    </recommendedName>
    <alternativeName>
        <fullName evidence="11">Valyl-tRNA synthetase</fullName>
    </alternativeName>
</protein>
<dbReference type="GO" id="GO:0006438">
    <property type="term" value="P:valyl-tRNA aminoacylation"/>
    <property type="evidence" value="ECO:0007669"/>
    <property type="project" value="InterPro"/>
</dbReference>
<dbReference type="CDD" id="cd07962">
    <property type="entry name" value="Anticodon_Ia_Val"/>
    <property type="match status" value="1"/>
</dbReference>
<dbReference type="SUPFAM" id="SSF47323">
    <property type="entry name" value="Anticodon-binding domain of a subclass of class I aminoacyl-tRNA synthetases"/>
    <property type="match status" value="1"/>
</dbReference>
<dbReference type="GO" id="GO:0005829">
    <property type="term" value="C:cytosol"/>
    <property type="evidence" value="ECO:0007669"/>
    <property type="project" value="TreeGrafter"/>
</dbReference>
<dbReference type="InterPro" id="IPR033705">
    <property type="entry name" value="Anticodon_Ia_Val"/>
</dbReference>
<gene>
    <name evidence="18" type="ORF">PILCRDRAFT_771794</name>
</gene>
<dbReference type="InterPro" id="IPR009008">
    <property type="entry name" value="Val/Leu/Ile-tRNA-synth_edit"/>
</dbReference>
<comment type="similarity">
    <text evidence="3">Belongs to the class-I aminoacyl-tRNA synthetase family.</text>
</comment>
<dbReference type="NCBIfam" id="NF004349">
    <property type="entry name" value="PRK05729.1"/>
    <property type="match status" value="1"/>
</dbReference>
<dbReference type="InterPro" id="IPR013155">
    <property type="entry name" value="M/V/L/I-tRNA-synth_anticd-bd"/>
</dbReference>
<evidence type="ECO:0000256" key="8">
    <source>
        <dbReference type="ARBA" id="ARBA00022840"/>
    </source>
</evidence>
<feature type="region of interest" description="Disordered" evidence="15">
    <location>
        <begin position="51"/>
        <end position="70"/>
    </location>
</feature>
<dbReference type="GO" id="GO:0002161">
    <property type="term" value="F:aminoacyl-tRNA deacylase activity"/>
    <property type="evidence" value="ECO:0007669"/>
    <property type="project" value="InterPro"/>
</dbReference>
<dbReference type="GO" id="GO:0005524">
    <property type="term" value="F:ATP binding"/>
    <property type="evidence" value="ECO:0007669"/>
    <property type="project" value="UniProtKB-KW"/>
</dbReference>
<dbReference type="InterPro" id="IPR002303">
    <property type="entry name" value="Valyl-tRNA_ligase"/>
</dbReference>
<dbReference type="SUPFAM" id="SSF52374">
    <property type="entry name" value="Nucleotidylyl transferase"/>
    <property type="match status" value="1"/>
</dbReference>
<evidence type="ECO:0000259" key="16">
    <source>
        <dbReference type="Pfam" id="PF00133"/>
    </source>
</evidence>
<dbReference type="InterPro" id="IPR009080">
    <property type="entry name" value="tRNAsynth_Ia_anticodon-bd"/>
</dbReference>
<feature type="coiled-coil region" evidence="14">
    <location>
        <begin position="1000"/>
        <end position="1027"/>
    </location>
</feature>
<dbReference type="EMBL" id="KN832978">
    <property type="protein sequence ID" value="KIM87914.1"/>
    <property type="molecule type" value="Genomic_DNA"/>
</dbReference>
<dbReference type="OrthoDB" id="629407at2759"/>
<dbReference type="Proteomes" id="UP000054166">
    <property type="component" value="Unassembled WGS sequence"/>
</dbReference>
<evidence type="ECO:0000256" key="13">
    <source>
        <dbReference type="ARBA" id="ARBA00047552"/>
    </source>
</evidence>
<keyword evidence="10" id="KW-0030">Aminoacyl-tRNA synthetase</keyword>
<organism evidence="18 19">
    <name type="scientific">Piloderma croceum (strain F 1598)</name>
    <dbReference type="NCBI Taxonomy" id="765440"/>
    <lineage>
        <taxon>Eukaryota</taxon>
        <taxon>Fungi</taxon>
        <taxon>Dikarya</taxon>
        <taxon>Basidiomycota</taxon>
        <taxon>Agaricomycotina</taxon>
        <taxon>Agaricomycetes</taxon>
        <taxon>Agaricomycetidae</taxon>
        <taxon>Atheliales</taxon>
        <taxon>Atheliaceae</taxon>
        <taxon>Piloderma</taxon>
    </lineage>
</organism>
<evidence type="ECO:0000256" key="4">
    <source>
        <dbReference type="ARBA" id="ARBA00013169"/>
    </source>
</evidence>
<dbReference type="GO" id="GO:0004832">
    <property type="term" value="F:valine-tRNA ligase activity"/>
    <property type="evidence" value="ECO:0007669"/>
    <property type="project" value="UniProtKB-EC"/>
</dbReference>
<dbReference type="HOGENOM" id="CLU_001493_0_1_1"/>
<dbReference type="PANTHER" id="PTHR11946:SF109">
    <property type="entry name" value="VALINE--TRNA LIGASE"/>
    <property type="match status" value="1"/>
</dbReference>
<dbReference type="GO" id="GO:0005739">
    <property type="term" value="C:mitochondrion"/>
    <property type="evidence" value="ECO:0007669"/>
    <property type="project" value="UniProtKB-SubCell"/>
</dbReference>
<proteinExistence type="inferred from homology"/>
<reference evidence="19" key="2">
    <citation type="submission" date="2015-01" db="EMBL/GenBank/DDBJ databases">
        <title>Evolutionary Origins and Diversification of the Mycorrhizal Mutualists.</title>
        <authorList>
            <consortium name="DOE Joint Genome Institute"/>
            <consortium name="Mycorrhizal Genomics Consortium"/>
            <person name="Kohler A."/>
            <person name="Kuo A."/>
            <person name="Nagy L.G."/>
            <person name="Floudas D."/>
            <person name="Copeland A."/>
            <person name="Barry K.W."/>
            <person name="Cichocki N."/>
            <person name="Veneault-Fourrey C."/>
            <person name="LaButti K."/>
            <person name="Lindquist E.A."/>
            <person name="Lipzen A."/>
            <person name="Lundell T."/>
            <person name="Morin E."/>
            <person name="Murat C."/>
            <person name="Riley R."/>
            <person name="Ohm R."/>
            <person name="Sun H."/>
            <person name="Tunlid A."/>
            <person name="Henrissat B."/>
            <person name="Grigoriev I.V."/>
            <person name="Hibbett D.S."/>
            <person name="Martin F."/>
        </authorList>
    </citation>
    <scope>NUCLEOTIDE SEQUENCE [LARGE SCALE GENOMIC DNA]</scope>
    <source>
        <strain evidence="19">F 1598</strain>
    </source>
</reference>
<dbReference type="FunFam" id="3.90.740.10:FF:000005">
    <property type="entry name" value="Valine--tRNA ligase, mitochondrial"/>
    <property type="match status" value="1"/>
</dbReference>
<dbReference type="SUPFAM" id="SSF50677">
    <property type="entry name" value="ValRS/IleRS/LeuRS editing domain"/>
    <property type="match status" value="1"/>
</dbReference>
<evidence type="ECO:0000256" key="6">
    <source>
        <dbReference type="ARBA" id="ARBA00022598"/>
    </source>
</evidence>
<dbReference type="EC" id="6.1.1.9" evidence="4"/>
<dbReference type="Gene3D" id="1.10.730.10">
    <property type="entry name" value="Isoleucyl-tRNA Synthetase, Domain 1"/>
    <property type="match status" value="1"/>
</dbReference>
<evidence type="ECO:0000256" key="10">
    <source>
        <dbReference type="ARBA" id="ARBA00023146"/>
    </source>
</evidence>
<reference evidence="18 19" key="1">
    <citation type="submission" date="2014-04" db="EMBL/GenBank/DDBJ databases">
        <authorList>
            <consortium name="DOE Joint Genome Institute"/>
            <person name="Kuo A."/>
            <person name="Tarkka M."/>
            <person name="Buscot F."/>
            <person name="Kohler A."/>
            <person name="Nagy L.G."/>
            <person name="Floudas D."/>
            <person name="Copeland A."/>
            <person name="Barry K.W."/>
            <person name="Cichocki N."/>
            <person name="Veneault-Fourrey C."/>
            <person name="LaButti K."/>
            <person name="Lindquist E.A."/>
            <person name="Lipzen A."/>
            <person name="Lundell T."/>
            <person name="Morin E."/>
            <person name="Murat C."/>
            <person name="Sun H."/>
            <person name="Tunlid A."/>
            <person name="Henrissat B."/>
            <person name="Grigoriev I.V."/>
            <person name="Hibbett D.S."/>
            <person name="Martin F."/>
            <person name="Nordberg H.P."/>
            <person name="Cantor M.N."/>
            <person name="Hua S.X."/>
        </authorList>
    </citation>
    <scope>NUCLEOTIDE SEQUENCE [LARGE SCALE GENOMIC DNA]</scope>
    <source>
        <strain evidence="18 19">F 1598</strain>
    </source>
</reference>
<dbReference type="InterPro" id="IPR014729">
    <property type="entry name" value="Rossmann-like_a/b/a_fold"/>
</dbReference>
<keyword evidence="9" id="KW-0648">Protein biosynthesis</keyword>
<feature type="domain" description="Aminoacyl-tRNA synthetase class Ia" evidence="16">
    <location>
        <begin position="102"/>
        <end position="708"/>
    </location>
</feature>
<keyword evidence="5" id="KW-0963">Cytoplasm</keyword>
<evidence type="ECO:0000256" key="12">
    <source>
        <dbReference type="ARBA" id="ARBA00040837"/>
    </source>
</evidence>
<dbReference type="Pfam" id="PF08264">
    <property type="entry name" value="Anticodon_1"/>
    <property type="match status" value="1"/>
</dbReference>
<dbReference type="FunFam" id="3.40.50.620:FF:000078">
    <property type="entry name" value="Valine--tRNA ligase, mitochondrial"/>
    <property type="match status" value="1"/>
</dbReference>
<keyword evidence="14" id="KW-0175">Coiled coil</keyword>
<dbReference type="CDD" id="cd00817">
    <property type="entry name" value="ValRS_core"/>
    <property type="match status" value="1"/>
</dbReference>
<dbReference type="PRINTS" id="PR00986">
    <property type="entry name" value="TRNASYNTHVAL"/>
</dbReference>
<dbReference type="InParanoid" id="A0A0C3G823"/>
<evidence type="ECO:0000256" key="1">
    <source>
        <dbReference type="ARBA" id="ARBA00004173"/>
    </source>
</evidence>
<dbReference type="NCBIfam" id="TIGR00422">
    <property type="entry name" value="valS"/>
    <property type="match status" value="1"/>
</dbReference>
<evidence type="ECO:0000256" key="7">
    <source>
        <dbReference type="ARBA" id="ARBA00022741"/>
    </source>
</evidence>
<evidence type="ECO:0000256" key="15">
    <source>
        <dbReference type="SAM" id="MobiDB-lite"/>
    </source>
</evidence>
<keyword evidence="7" id="KW-0547">Nucleotide-binding</keyword>
<feature type="domain" description="Methionyl/Valyl/Leucyl/Isoleucyl-tRNA synthetase anticodon-binding" evidence="17">
    <location>
        <begin position="774"/>
        <end position="922"/>
    </location>
</feature>
<dbReference type="Gene3D" id="3.40.50.620">
    <property type="entry name" value="HUPs"/>
    <property type="match status" value="2"/>
</dbReference>